<dbReference type="STRING" id="570521.SAMN04488508_101686"/>
<dbReference type="Gene3D" id="3.40.50.1820">
    <property type="entry name" value="alpha/beta hydrolase"/>
    <property type="match status" value="1"/>
</dbReference>
<dbReference type="InterPro" id="IPR029058">
    <property type="entry name" value="AB_hydrolase_fold"/>
</dbReference>
<name>A0A1M6B8M6_9FLAO</name>
<accession>A0A1M6B8M6</accession>
<dbReference type="Proteomes" id="UP000184432">
    <property type="component" value="Unassembled WGS sequence"/>
</dbReference>
<sequence>MSLGYRLVKLFLKLTGEKKSWSKDPIDYIAKRKKDIHAPGKLLLSGSSSESKQIDRGKVTKLHPKKKNSGVLLIYCHGGAFVYGPTRENWVFLNKLSKQTHSEAWMIDYPKAPEHTIDLITENVYQVYQEATKLYDPSKIILLGDSAGGSLIITLAQRLVKESKPLPNRIIPITPVVDAGVTNPDIVKIDLIDPILSINGVRSANEMCVGHLSLEDPLISPLYGELSGLPPIHVFSATDDILTPDQLIFIEKVKETNTQIEVIEGKGMPHVWPILPVMPEAKQGIQKIVSIIQGAHVE</sequence>
<evidence type="ECO:0000313" key="4">
    <source>
        <dbReference type="Proteomes" id="UP000184432"/>
    </source>
</evidence>
<dbReference type="PANTHER" id="PTHR48081:SF8">
    <property type="entry name" value="ALPHA_BETA HYDROLASE FOLD-3 DOMAIN-CONTAINING PROTEIN-RELATED"/>
    <property type="match status" value="1"/>
</dbReference>
<dbReference type="AlphaFoldDB" id="A0A1M6B8M6"/>
<keyword evidence="4" id="KW-1185">Reference proteome</keyword>
<dbReference type="OrthoDB" id="9815425at2"/>
<dbReference type="RefSeq" id="WP_073313889.1">
    <property type="nucleotide sequence ID" value="NZ_FQYP01000001.1"/>
</dbReference>
<dbReference type="InterPro" id="IPR013094">
    <property type="entry name" value="AB_hydrolase_3"/>
</dbReference>
<dbReference type="SUPFAM" id="SSF53474">
    <property type="entry name" value="alpha/beta-Hydrolases"/>
    <property type="match status" value="1"/>
</dbReference>
<evidence type="ECO:0000313" key="3">
    <source>
        <dbReference type="EMBL" id="SHI45080.1"/>
    </source>
</evidence>
<reference evidence="4" key="1">
    <citation type="submission" date="2016-11" db="EMBL/GenBank/DDBJ databases">
        <authorList>
            <person name="Varghese N."/>
            <person name="Submissions S."/>
        </authorList>
    </citation>
    <scope>NUCLEOTIDE SEQUENCE [LARGE SCALE GENOMIC DNA]</scope>
    <source>
        <strain evidence="4">DSM 22623</strain>
    </source>
</reference>
<dbReference type="InterPro" id="IPR050300">
    <property type="entry name" value="GDXG_lipolytic_enzyme"/>
</dbReference>
<keyword evidence="1" id="KW-0378">Hydrolase</keyword>
<dbReference type="EMBL" id="FQYP01000001">
    <property type="protein sequence ID" value="SHI45080.1"/>
    <property type="molecule type" value="Genomic_DNA"/>
</dbReference>
<dbReference type="GO" id="GO:0016787">
    <property type="term" value="F:hydrolase activity"/>
    <property type="evidence" value="ECO:0007669"/>
    <property type="project" value="UniProtKB-KW"/>
</dbReference>
<feature type="domain" description="Alpha/beta hydrolase fold-3" evidence="2">
    <location>
        <begin position="73"/>
        <end position="272"/>
    </location>
</feature>
<protein>
    <submittedName>
        <fullName evidence="3">Acetyl esterase/lipase</fullName>
    </submittedName>
</protein>
<proteinExistence type="predicted"/>
<gene>
    <name evidence="3" type="ORF">SAMN04488508_101686</name>
</gene>
<organism evidence="3 4">
    <name type="scientific">Aquimarina spongiae</name>
    <dbReference type="NCBI Taxonomy" id="570521"/>
    <lineage>
        <taxon>Bacteria</taxon>
        <taxon>Pseudomonadati</taxon>
        <taxon>Bacteroidota</taxon>
        <taxon>Flavobacteriia</taxon>
        <taxon>Flavobacteriales</taxon>
        <taxon>Flavobacteriaceae</taxon>
        <taxon>Aquimarina</taxon>
    </lineage>
</organism>
<dbReference type="Pfam" id="PF07859">
    <property type="entry name" value="Abhydrolase_3"/>
    <property type="match status" value="1"/>
</dbReference>
<evidence type="ECO:0000259" key="2">
    <source>
        <dbReference type="Pfam" id="PF07859"/>
    </source>
</evidence>
<dbReference type="PANTHER" id="PTHR48081">
    <property type="entry name" value="AB HYDROLASE SUPERFAMILY PROTEIN C4A8.06C"/>
    <property type="match status" value="1"/>
</dbReference>
<evidence type="ECO:0000256" key="1">
    <source>
        <dbReference type="ARBA" id="ARBA00022801"/>
    </source>
</evidence>